<protein>
    <submittedName>
        <fullName evidence="2">Uncharacterized protein</fullName>
    </submittedName>
</protein>
<dbReference type="PANTHER" id="PTHR47935:SF1">
    <property type="entry name" value="PENTATRICOPEPTIDE REPEAT-CONTAINING PROTEIN MRL1, CHLOROPLASTIC"/>
    <property type="match status" value="1"/>
</dbReference>
<proteinExistence type="predicted"/>
<gene>
    <name evidence="2" type="primary">gb07749</name>
    <name evidence="2" type="ORF">PR202_gb07749</name>
</gene>
<reference evidence="2" key="1">
    <citation type="journal article" date="2018" name="DNA Res.">
        <title>Multiple hybrid de novo genome assembly of finger millet, an orphan allotetraploid crop.</title>
        <authorList>
            <person name="Hatakeyama M."/>
            <person name="Aluri S."/>
            <person name="Balachadran M.T."/>
            <person name="Sivarajan S.R."/>
            <person name="Patrignani A."/>
            <person name="Gruter S."/>
            <person name="Poveda L."/>
            <person name="Shimizu-Inatsugi R."/>
            <person name="Baeten J."/>
            <person name="Francoijs K.J."/>
            <person name="Nataraja K.N."/>
            <person name="Reddy Y.A.N."/>
            <person name="Phadnis S."/>
            <person name="Ravikumar R.L."/>
            <person name="Schlapbach R."/>
            <person name="Sreeman S.M."/>
            <person name="Shimizu K.K."/>
        </authorList>
    </citation>
    <scope>NUCLEOTIDE SEQUENCE</scope>
</reference>
<evidence type="ECO:0000313" key="3">
    <source>
        <dbReference type="Proteomes" id="UP001054889"/>
    </source>
</evidence>
<dbReference type="PANTHER" id="PTHR47935">
    <property type="entry name" value="PENTATRICOPEPTIDE REPEAT-CONTAINING PROTEIN MRL1, CHLOROPLASTIC"/>
    <property type="match status" value="1"/>
</dbReference>
<organism evidence="2 3">
    <name type="scientific">Eleusine coracana subsp. coracana</name>
    <dbReference type="NCBI Taxonomy" id="191504"/>
    <lineage>
        <taxon>Eukaryota</taxon>
        <taxon>Viridiplantae</taxon>
        <taxon>Streptophyta</taxon>
        <taxon>Embryophyta</taxon>
        <taxon>Tracheophyta</taxon>
        <taxon>Spermatophyta</taxon>
        <taxon>Magnoliopsida</taxon>
        <taxon>Liliopsida</taxon>
        <taxon>Poales</taxon>
        <taxon>Poaceae</taxon>
        <taxon>PACMAD clade</taxon>
        <taxon>Chloridoideae</taxon>
        <taxon>Cynodonteae</taxon>
        <taxon>Eleusininae</taxon>
        <taxon>Eleusine</taxon>
    </lineage>
</organism>
<accession>A0AAV5EB93</accession>
<comment type="caution">
    <text evidence="2">The sequence shown here is derived from an EMBL/GenBank/DDBJ whole genome shotgun (WGS) entry which is preliminary data.</text>
</comment>
<feature type="transmembrane region" description="Helical" evidence="1">
    <location>
        <begin position="6"/>
        <end position="24"/>
    </location>
</feature>
<evidence type="ECO:0000313" key="2">
    <source>
        <dbReference type="EMBL" id="GJN20379.1"/>
    </source>
</evidence>
<keyword evidence="1" id="KW-0812">Transmembrane</keyword>
<keyword evidence="1" id="KW-1133">Transmembrane helix</keyword>
<sequence>MEFSYVFIIHLITLFSAPFFDNLYRTSTAIRVYREAISAGLLPSSDVLSQVLGCLRLPHDSSLKNTFIENMGISCDIPQHPNVNSLFEGFGEYDIRAFSILEEAASLGAVESISMKDSRIVIDARKSRIYTAEVVSITGHCHFMELL</sequence>
<dbReference type="InterPro" id="IPR053303">
    <property type="entry name" value="Chloroplast_PPR"/>
</dbReference>
<reference evidence="2" key="2">
    <citation type="submission" date="2021-12" db="EMBL/GenBank/DDBJ databases">
        <title>Resequencing data analysis of finger millet.</title>
        <authorList>
            <person name="Hatakeyama M."/>
            <person name="Aluri S."/>
            <person name="Balachadran M.T."/>
            <person name="Sivarajan S.R."/>
            <person name="Poveda L."/>
            <person name="Shimizu-Inatsugi R."/>
            <person name="Schlapbach R."/>
            <person name="Sreeman S.M."/>
            <person name="Shimizu K.K."/>
        </authorList>
    </citation>
    <scope>NUCLEOTIDE SEQUENCE</scope>
</reference>
<dbReference type="Proteomes" id="UP001054889">
    <property type="component" value="Unassembled WGS sequence"/>
</dbReference>
<dbReference type="EMBL" id="BQKI01000074">
    <property type="protein sequence ID" value="GJN20379.1"/>
    <property type="molecule type" value="Genomic_DNA"/>
</dbReference>
<keyword evidence="1" id="KW-0472">Membrane</keyword>
<name>A0AAV5EB93_ELECO</name>
<dbReference type="AlphaFoldDB" id="A0AAV5EB93"/>
<keyword evidence="3" id="KW-1185">Reference proteome</keyword>
<evidence type="ECO:0000256" key="1">
    <source>
        <dbReference type="SAM" id="Phobius"/>
    </source>
</evidence>